<comment type="caution">
    <text evidence="2">The sequence shown here is derived from an EMBL/GenBank/DDBJ whole genome shotgun (WGS) entry which is preliminary data.</text>
</comment>
<dbReference type="SUPFAM" id="SSF51197">
    <property type="entry name" value="Clavaminate synthase-like"/>
    <property type="match status" value="1"/>
</dbReference>
<gene>
    <name evidence="2" type="ORF">OS493_004846</name>
</gene>
<feature type="region of interest" description="Disordered" evidence="1">
    <location>
        <begin position="41"/>
        <end position="85"/>
    </location>
</feature>
<dbReference type="EMBL" id="MU826827">
    <property type="protein sequence ID" value="KAJ7374508.1"/>
    <property type="molecule type" value="Genomic_DNA"/>
</dbReference>
<feature type="compositionally biased region" description="Basic and acidic residues" evidence="1">
    <location>
        <begin position="74"/>
        <end position="85"/>
    </location>
</feature>
<name>A0A9W9Z365_9CNID</name>
<proteinExistence type="predicted"/>
<evidence type="ECO:0000256" key="1">
    <source>
        <dbReference type="SAM" id="MobiDB-lite"/>
    </source>
</evidence>
<reference evidence="2" key="1">
    <citation type="submission" date="2023-01" db="EMBL/GenBank/DDBJ databases">
        <title>Genome assembly of the deep-sea coral Lophelia pertusa.</title>
        <authorList>
            <person name="Herrera S."/>
            <person name="Cordes E."/>
        </authorList>
    </citation>
    <scope>NUCLEOTIDE SEQUENCE</scope>
    <source>
        <strain evidence="2">USNM1676648</strain>
        <tissue evidence="2">Polyp</tissue>
    </source>
</reference>
<dbReference type="AlphaFoldDB" id="A0A9W9Z365"/>
<organism evidence="2 3">
    <name type="scientific">Desmophyllum pertusum</name>
    <dbReference type="NCBI Taxonomy" id="174260"/>
    <lineage>
        <taxon>Eukaryota</taxon>
        <taxon>Metazoa</taxon>
        <taxon>Cnidaria</taxon>
        <taxon>Anthozoa</taxon>
        <taxon>Hexacorallia</taxon>
        <taxon>Scleractinia</taxon>
        <taxon>Caryophylliina</taxon>
        <taxon>Caryophylliidae</taxon>
        <taxon>Desmophyllum</taxon>
    </lineage>
</organism>
<feature type="compositionally biased region" description="Polar residues" evidence="1">
    <location>
        <begin position="56"/>
        <end position="73"/>
    </location>
</feature>
<evidence type="ECO:0000313" key="3">
    <source>
        <dbReference type="Proteomes" id="UP001163046"/>
    </source>
</evidence>
<evidence type="ECO:0000313" key="2">
    <source>
        <dbReference type="EMBL" id="KAJ7374508.1"/>
    </source>
</evidence>
<sequence>MRHVWLIPHTVPSGDYRVKICEHSAPETCGNSDSFSIRSSKELRTADEDESEAFSPVQSPQGSFALNNVTSQKKPAEQLHDLPHELRREKRTERERLYFARMTEQIKLQQHGECTIERVHRPSKETFVERYMKPRKPAILTGMMDSWEAMKSWDFEGLGKRRECDSVL</sequence>
<dbReference type="Proteomes" id="UP001163046">
    <property type="component" value="Unassembled WGS sequence"/>
</dbReference>
<accession>A0A9W9Z365</accession>
<protein>
    <submittedName>
        <fullName evidence="2">Uncharacterized protein</fullName>
    </submittedName>
</protein>
<dbReference type="Gene3D" id="2.60.120.650">
    <property type="entry name" value="Cupin"/>
    <property type="match status" value="1"/>
</dbReference>
<keyword evidence="3" id="KW-1185">Reference proteome</keyword>